<feature type="region of interest" description="Disordered" evidence="1">
    <location>
        <begin position="168"/>
        <end position="191"/>
    </location>
</feature>
<dbReference type="Proteomes" id="UP000195101">
    <property type="component" value="Unassembled WGS sequence"/>
</dbReference>
<evidence type="ECO:0008006" key="4">
    <source>
        <dbReference type="Google" id="ProtNLM"/>
    </source>
</evidence>
<dbReference type="EMBL" id="MDJZ01000017">
    <property type="protein sequence ID" value="OUE23442.1"/>
    <property type="molecule type" value="Genomic_DNA"/>
</dbReference>
<dbReference type="OrthoDB" id="7428016at2"/>
<dbReference type="RefSeq" id="WP_086515412.1">
    <property type="nucleotide sequence ID" value="NZ_MDJZ01000017.1"/>
</dbReference>
<comment type="caution">
    <text evidence="2">The sequence shown here is derived from an EMBL/GenBank/DDBJ whole genome shotgun (WGS) entry which is preliminary data.</text>
</comment>
<gene>
    <name evidence="2" type="ORF">BFL37_12310</name>
</gene>
<protein>
    <recommendedName>
        <fullName evidence="4">SRPBCC family protein</fullName>
    </recommendedName>
</protein>
<sequence length="191" mass="20991">MRVLLKTILDCDPDAAWRALHSPTVMREVAGPLVDFVPLEDGGFPSSWDGREHVAVMQAGPFAAGRQGIRLRDMKPRVEGVRIVRDDGHGLSGLMAIPTSMRHSMAVSADPAGPDADGRVKTLFRDQLEFEAGLLGPAMWPTFWAFWQWRAFRLRQLAPTWAYDWEPEADPAADGAPADDARADDAGLSAR</sequence>
<evidence type="ECO:0000256" key="1">
    <source>
        <dbReference type="SAM" id="MobiDB-lite"/>
    </source>
</evidence>
<evidence type="ECO:0000313" key="2">
    <source>
        <dbReference type="EMBL" id="OUE23442.1"/>
    </source>
</evidence>
<dbReference type="AlphaFoldDB" id="A0A251YGS6"/>
<name>A0A251YGS6_9MICO</name>
<reference evidence="2 3" key="1">
    <citation type="submission" date="2016-08" db="EMBL/GenBank/DDBJ databases">
        <title>Genome sequence of Clavibacter michiganensis spp strain CFBP8019.</title>
        <authorList>
            <person name="Thapa S.P."/>
            <person name="Coaker G."/>
            <person name="Jacques M.-A."/>
        </authorList>
    </citation>
    <scope>NUCLEOTIDE SEQUENCE [LARGE SCALE GENOMIC DNA]</scope>
    <source>
        <strain evidence="2">CFBP8019</strain>
    </source>
</reference>
<proteinExistence type="predicted"/>
<accession>A0A251YGS6</accession>
<keyword evidence="3" id="KW-1185">Reference proteome</keyword>
<evidence type="ECO:0000313" key="3">
    <source>
        <dbReference type="Proteomes" id="UP000195101"/>
    </source>
</evidence>
<organism evidence="2 3">
    <name type="scientific">Clavibacter michiganensis</name>
    <dbReference type="NCBI Taxonomy" id="28447"/>
    <lineage>
        <taxon>Bacteria</taxon>
        <taxon>Bacillati</taxon>
        <taxon>Actinomycetota</taxon>
        <taxon>Actinomycetes</taxon>
        <taxon>Micrococcales</taxon>
        <taxon>Microbacteriaceae</taxon>
        <taxon>Clavibacter</taxon>
    </lineage>
</organism>